<dbReference type="RefSeq" id="WP_067030695.1">
    <property type="nucleotide sequence ID" value="NZ_KQ949107.1"/>
</dbReference>
<dbReference type="PANTHER" id="PTHR11002:SF76">
    <property type="entry name" value="CARBONIC ANHYDRASE"/>
    <property type="match status" value="1"/>
</dbReference>
<evidence type="ECO:0000256" key="2">
    <source>
        <dbReference type="ARBA" id="ARBA00012925"/>
    </source>
</evidence>
<comment type="function">
    <text evidence="6">Catalyzes the reversible hydration of carbon dioxide to form bicarbonate.</text>
</comment>
<dbReference type="GO" id="GO:0008270">
    <property type="term" value="F:zinc ion binding"/>
    <property type="evidence" value="ECO:0007669"/>
    <property type="project" value="InterPro"/>
</dbReference>
<dbReference type="InterPro" id="IPR036874">
    <property type="entry name" value="Carbonic_anhydrase_sf"/>
</dbReference>
<evidence type="ECO:0000256" key="3">
    <source>
        <dbReference type="ARBA" id="ARBA00022723"/>
    </source>
</evidence>
<dbReference type="SMART" id="SM00947">
    <property type="entry name" value="Pro_CA"/>
    <property type="match status" value="1"/>
</dbReference>
<name>A0A101USU2_9ACTN</name>
<evidence type="ECO:0000256" key="7">
    <source>
        <dbReference type="ARBA" id="ARBA00048348"/>
    </source>
</evidence>
<feature type="binding site" evidence="8">
    <location>
        <position position="98"/>
    </location>
    <ligand>
        <name>Zn(2+)</name>
        <dbReference type="ChEBI" id="CHEBI:29105"/>
    </ligand>
</feature>
<reference evidence="9 10" key="1">
    <citation type="submission" date="2015-10" db="EMBL/GenBank/DDBJ databases">
        <title>Draft genome sequence of Streptomyces sp. RV15, isolated from a marine sponge.</title>
        <authorList>
            <person name="Ruckert C."/>
            <person name="Abdelmohsen U.R."/>
            <person name="Winkler A."/>
            <person name="Hentschel U."/>
            <person name="Kalinowski J."/>
            <person name="Kampfer P."/>
            <person name="Glaeser S."/>
        </authorList>
    </citation>
    <scope>NUCLEOTIDE SEQUENCE [LARGE SCALE GENOMIC DNA]</scope>
    <source>
        <strain evidence="9 10">RV15</strain>
    </source>
</reference>
<keyword evidence="3 8" id="KW-0479">Metal-binding</keyword>
<feature type="binding site" evidence="8">
    <location>
        <position position="101"/>
    </location>
    <ligand>
        <name>Zn(2+)</name>
        <dbReference type="ChEBI" id="CHEBI:29105"/>
    </ligand>
</feature>
<dbReference type="InterPro" id="IPR001765">
    <property type="entry name" value="Carbonic_anhydrase"/>
</dbReference>
<dbReference type="Gene3D" id="3.40.1050.10">
    <property type="entry name" value="Carbonic anhydrase"/>
    <property type="match status" value="1"/>
</dbReference>
<keyword evidence="10" id="KW-1185">Reference proteome</keyword>
<comment type="caution">
    <text evidence="9">The sequence shown here is derived from an EMBL/GenBank/DDBJ whole genome shotgun (WGS) entry which is preliminary data.</text>
</comment>
<evidence type="ECO:0000313" key="9">
    <source>
        <dbReference type="EMBL" id="KUO16228.1"/>
    </source>
</evidence>
<accession>A0A101USU2</accession>
<evidence type="ECO:0000256" key="1">
    <source>
        <dbReference type="ARBA" id="ARBA00006217"/>
    </source>
</evidence>
<sequence length="174" mass="18954">MQYLIDQARVFRARAAAHGLDLGLNTQAHRPRAMFIACSDARMVPALVMGSRPGDLFELRTYGGLIPHHNPQGPTAESRTVEHAVRDLEVTDIIVCGHSHCAVVDAAVADYDGPSLVTAAGHWHTLTQLDALSGYPCVKPRLADRTLRLHAWFHEIDTGATLQYAPLASAFLPL</sequence>
<evidence type="ECO:0000256" key="8">
    <source>
        <dbReference type="PIRSR" id="PIRSR601765-1"/>
    </source>
</evidence>
<protein>
    <recommendedName>
        <fullName evidence="2">carbonic anhydrase</fullName>
        <ecNumber evidence="2">4.2.1.1</ecNumber>
    </recommendedName>
</protein>
<feature type="binding site" evidence="8">
    <location>
        <position position="40"/>
    </location>
    <ligand>
        <name>Zn(2+)</name>
        <dbReference type="ChEBI" id="CHEBI:29105"/>
    </ligand>
</feature>
<keyword evidence="4 8" id="KW-0862">Zinc</keyword>
<evidence type="ECO:0000256" key="5">
    <source>
        <dbReference type="ARBA" id="ARBA00023239"/>
    </source>
</evidence>
<proteinExistence type="inferred from homology"/>
<dbReference type="Proteomes" id="UP000053260">
    <property type="component" value="Unassembled WGS sequence"/>
</dbReference>
<evidence type="ECO:0000313" key="10">
    <source>
        <dbReference type="Proteomes" id="UP000053260"/>
    </source>
</evidence>
<evidence type="ECO:0000256" key="6">
    <source>
        <dbReference type="ARBA" id="ARBA00024993"/>
    </source>
</evidence>
<evidence type="ECO:0000256" key="4">
    <source>
        <dbReference type="ARBA" id="ARBA00022833"/>
    </source>
</evidence>
<dbReference type="AlphaFoldDB" id="A0A101USU2"/>
<dbReference type="SUPFAM" id="SSF53056">
    <property type="entry name" value="beta-carbonic anhydrase, cab"/>
    <property type="match status" value="1"/>
</dbReference>
<dbReference type="Pfam" id="PF00484">
    <property type="entry name" value="Pro_CA"/>
    <property type="match status" value="1"/>
</dbReference>
<dbReference type="STRING" id="909626.AQJ91_37010"/>
<comment type="similarity">
    <text evidence="1">Belongs to the beta-class carbonic anhydrase family.</text>
</comment>
<gene>
    <name evidence="9" type="ORF">AQJ91_37010</name>
</gene>
<dbReference type="GO" id="GO:0004089">
    <property type="term" value="F:carbonate dehydratase activity"/>
    <property type="evidence" value="ECO:0007669"/>
    <property type="project" value="UniProtKB-EC"/>
</dbReference>
<dbReference type="PANTHER" id="PTHR11002">
    <property type="entry name" value="CARBONIC ANHYDRASE"/>
    <property type="match status" value="1"/>
</dbReference>
<comment type="cofactor">
    <cofactor evidence="8">
        <name>Zn(2+)</name>
        <dbReference type="ChEBI" id="CHEBI:29105"/>
    </cofactor>
    <text evidence="8">Binds 1 zinc ion per subunit.</text>
</comment>
<organism evidence="9 10">
    <name type="scientific">Streptomyces dysideae</name>
    <dbReference type="NCBI Taxonomy" id="909626"/>
    <lineage>
        <taxon>Bacteria</taxon>
        <taxon>Bacillati</taxon>
        <taxon>Actinomycetota</taxon>
        <taxon>Actinomycetes</taxon>
        <taxon>Kitasatosporales</taxon>
        <taxon>Streptomycetaceae</taxon>
        <taxon>Streptomyces</taxon>
    </lineage>
</organism>
<dbReference type="OrthoDB" id="9771198at2"/>
<comment type="catalytic activity">
    <reaction evidence="7">
        <text>hydrogencarbonate + H(+) = CO2 + H2O</text>
        <dbReference type="Rhea" id="RHEA:10748"/>
        <dbReference type="ChEBI" id="CHEBI:15377"/>
        <dbReference type="ChEBI" id="CHEBI:15378"/>
        <dbReference type="ChEBI" id="CHEBI:16526"/>
        <dbReference type="ChEBI" id="CHEBI:17544"/>
        <dbReference type="EC" id="4.2.1.1"/>
    </reaction>
</comment>
<dbReference type="EC" id="4.2.1.1" evidence="2"/>
<keyword evidence="5" id="KW-0456">Lyase</keyword>
<dbReference type="EMBL" id="LMXB01000093">
    <property type="protein sequence ID" value="KUO16228.1"/>
    <property type="molecule type" value="Genomic_DNA"/>
</dbReference>
<feature type="binding site" evidence="8">
    <location>
        <position position="38"/>
    </location>
    <ligand>
        <name>Zn(2+)</name>
        <dbReference type="ChEBI" id="CHEBI:29105"/>
    </ligand>
</feature>